<evidence type="ECO:0000256" key="2">
    <source>
        <dbReference type="ARBA" id="ARBA00022679"/>
    </source>
</evidence>
<dbReference type="GO" id="GO:0004048">
    <property type="term" value="F:anthranilate phosphoribosyltransferase activity"/>
    <property type="evidence" value="ECO:0007669"/>
    <property type="project" value="InterPro"/>
</dbReference>
<protein>
    <submittedName>
        <fullName evidence="7">Anthranilate phosphoribosyltransferase</fullName>
    </submittedName>
</protein>
<comment type="caution">
    <text evidence="7">The sequence shown here is derived from an EMBL/GenBank/DDBJ whole genome shotgun (WGS) entry which is preliminary data.</text>
</comment>
<dbReference type="Proteomes" id="UP001057753">
    <property type="component" value="Unassembled WGS sequence"/>
</dbReference>
<dbReference type="InterPro" id="IPR036320">
    <property type="entry name" value="Glycosyl_Trfase_fam3_N_dom_sf"/>
</dbReference>
<evidence type="ECO:0000256" key="4">
    <source>
        <dbReference type="ARBA" id="ARBA00023141"/>
    </source>
</evidence>
<gene>
    <name evidence="7" type="ORF">HXA33_15510</name>
</gene>
<dbReference type="PANTHER" id="PTHR43285:SF2">
    <property type="entry name" value="ANTHRANILATE PHOSPHORIBOSYLTRANSFERASE"/>
    <property type="match status" value="1"/>
</dbReference>
<evidence type="ECO:0000259" key="6">
    <source>
        <dbReference type="Pfam" id="PF02885"/>
    </source>
</evidence>
<evidence type="ECO:0000256" key="1">
    <source>
        <dbReference type="ARBA" id="ARBA00022676"/>
    </source>
</evidence>
<dbReference type="AlphaFoldDB" id="A0A9Q4B420"/>
<organism evidence="7 8">
    <name type="scientific">Salipaludibacillus agaradhaerens</name>
    <name type="common">Bacillus agaradhaerens</name>
    <dbReference type="NCBI Taxonomy" id="76935"/>
    <lineage>
        <taxon>Bacteria</taxon>
        <taxon>Bacillati</taxon>
        <taxon>Bacillota</taxon>
        <taxon>Bacilli</taxon>
        <taxon>Bacillales</taxon>
        <taxon>Bacillaceae</taxon>
    </lineage>
</organism>
<dbReference type="Pfam" id="PF00591">
    <property type="entry name" value="Glycos_transf_3"/>
    <property type="match status" value="1"/>
</dbReference>
<dbReference type="Gene3D" id="3.40.1030.10">
    <property type="entry name" value="Nucleoside phosphorylase/phosphoribosyltransferase catalytic domain"/>
    <property type="match status" value="1"/>
</dbReference>
<dbReference type="InterPro" id="IPR000312">
    <property type="entry name" value="Glycosyl_Trfase_fam3"/>
</dbReference>
<dbReference type="GO" id="GO:0000162">
    <property type="term" value="P:L-tryptophan biosynthetic process"/>
    <property type="evidence" value="ECO:0007669"/>
    <property type="project" value="UniProtKB-KW"/>
</dbReference>
<feature type="domain" description="Glycosyl transferase family 3" evidence="5">
    <location>
        <begin position="89"/>
        <end position="333"/>
    </location>
</feature>
<accession>A0A9Q4B420</accession>
<evidence type="ECO:0000313" key="8">
    <source>
        <dbReference type="Proteomes" id="UP001057753"/>
    </source>
</evidence>
<dbReference type="InterPro" id="IPR005940">
    <property type="entry name" value="Anthranilate_Pribosyl_Tfrase"/>
</dbReference>
<dbReference type="InterPro" id="IPR017459">
    <property type="entry name" value="Glycosyl_Trfase_fam3_N_dom"/>
</dbReference>
<name>A0A9Q4B420_SALAG</name>
<evidence type="ECO:0000256" key="3">
    <source>
        <dbReference type="ARBA" id="ARBA00022822"/>
    </source>
</evidence>
<dbReference type="GO" id="GO:0005829">
    <property type="term" value="C:cytosol"/>
    <property type="evidence" value="ECO:0007669"/>
    <property type="project" value="TreeGrafter"/>
</dbReference>
<evidence type="ECO:0000313" key="7">
    <source>
        <dbReference type="EMBL" id="MCR6097944.1"/>
    </source>
</evidence>
<keyword evidence="4" id="KW-0057">Aromatic amino acid biosynthesis</keyword>
<keyword evidence="3" id="KW-0822">Tryptophan biosynthesis</keyword>
<keyword evidence="3" id="KW-0028">Amino-acid biosynthesis</keyword>
<feature type="domain" description="Glycosyl transferase family 3 N-terminal" evidence="6">
    <location>
        <begin position="3"/>
        <end position="68"/>
    </location>
</feature>
<dbReference type="SUPFAM" id="SSF52418">
    <property type="entry name" value="Nucleoside phosphorylase/phosphoribosyltransferase catalytic domain"/>
    <property type="match status" value="1"/>
</dbReference>
<reference evidence="7" key="1">
    <citation type="submission" date="2020-06" db="EMBL/GenBank/DDBJ databases">
        <title>Insight into the genomes of haloalkaliphilic bacilli from Kenyan soda lakes.</title>
        <authorList>
            <person name="Mwirichia R."/>
            <person name="Villamizar G.C."/>
            <person name="Poehlein A."/>
            <person name="Mugweru J."/>
            <person name="Kipnyargis A."/>
            <person name="Kiplimo D."/>
            <person name="Orwa P."/>
            <person name="Daniel R."/>
        </authorList>
    </citation>
    <scope>NUCLEOTIDE SEQUENCE</scope>
    <source>
        <strain evidence="7">B1096_S55</strain>
    </source>
</reference>
<sequence>MKQWIKEVAKGKKRARDLTFDEASQAAQSIIDGEATDIQVAAFLIAQRLKNESPDELAAFVTQFRQAASLIPISPDKRQQLIDFSGPYDGRKTFAATIPSALLMAAERIPVFLHSSDTLPPKYGSSLKSILAELGVASDHDATSIGQSIDKHCIGFAHTEQLCQPLANVRHIREEIGVRSFINMAEKLLNLSNAPSVMLGIFHKTVLDTNVDNLRRLNFQKAFIVQGAEGSEDLPIHRKSFIYEITEDTVISRDLDPADYHLSCRKDPDKEVLTLQEQAALIEAIVAGETSDNLTYYRNQVIFNTAARYYLFGKVRSLAEGIDLTMSQLEDGSGRDQLQKWQSFMKVVKK</sequence>
<dbReference type="PANTHER" id="PTHR43285">
    <property type="entry name" value="ANTHRANILATE PHOSPHORIBOSYLTRANSFERASE"/>
    <property type="match status" value="1"/>
</dbReference>
<dbReference type="Pfam" id="PF02885">
    <property type="entry name" value="Glycos_trans_3N"/>
    <property type="match status" value="1"/>
</dbReference>
<evidence type="ECO:0000259" key="5">
    <source>
        <dbReference type="Pfam" id="PF00591"/>
    </source>
</evidence>
<dbReference type="EMBL" id="JABXYM010000001">
    <property type="protein sequence ID" value="MCR6097944.1"/>
    <property type="molecule type" value="Genomic_DNA"/>
</dbReference>
<dbReference type="InterPro" id="IPR035902">
    <property type="entry name" value="Nuc_phospho_transferase"/>
</dbReference>
<proteinExistence type="predicted"/>
<dbReference type="Gene3D" id="1.20.970.10">
    <property type="entry name" value="Transferase, Pyrimidine Nucleoside Phosphorylase, Chain C"/>
    <property type="match status" value="1"/>
</dbReference>
<dbReference type="SUPFAM" id="SSF47648">
    <property type="entry name" value="Nucleoside phosphorylase/phosphoribosyltransferase N-terminal domain"/>
    <property type="match status" value="1"/>
</dbReference>
<dbReference type="RefSeq" id="WP_257822315.1">
    <property type="nucleotide sequence ID" value="NZ_JABXYM010000001.1"/>
</dbReference>
<keyword evidence="8" id="KW-1185">Reference proteome</keyword>
<keyword evidence="2" id="KW-0808">Transferase</keyword>
<keyword evidence="1 7" id="KW-0328">Glycosyltransferase</keyword>